<accession>A0A8J3J204</accession>
<dbReference type="PROSITE" id="PS50949">
    <property type="entry name" value="HTH_GNTR"/>
    <property type="match status" value="1"/>
</dbReference>
<evidence type="ECO:0000313" key="7">
    <source>
        <dbReference type="Proteomes" id="UP000612808"/>
    </source>
</evidence>
<dbReference type="InterPro" id="IPR011663">
    <property type="entry name" value="UTRA"/>
</dbReference>
<dbReference type="Gene3D" id="3.40.1410.10">
    <property type="entry name" value="Chorismate lyase-like"/>
    <property type="match status" value="1"/>
</dbReference>
<dbReference type="SMART" id="SM00345">
    <property type="entry name" value="HTH_GNTR"/>
    <property type="match status" value="1"/>
</dbReference>
<evidence type="ECO:0000256" key="3">
    <source>
        <dbReference type="ARBA" id="ARBA00023163"/>
    </source>
</evidence>
<keyword evidence="3" id="KW-0804">Transcription</keyword>
<evidence type="ECO:0000256" key="4">
    <source>
        <dbReference type="SAM" id="MobiDB-lite"/>
    </source>
</evidence>
<proteinExistence type="predicted"/>
<reference evidence="6" key="1">
    <citation type="submission" date="2021-01" db="EMBL/GenBank/DDBJ databases">
        <title>Whole genome shotgun sequence of Actinocatenispora rupis NBRC 107355.</title>
        <authorList>
            <person name="Komaki H."/>
            <person name="Tamura T."/>
        </authorList>
    </citation>
    <scope>NUCLEOTIDE SEQUENCE</scope>
    <source>
        <strain evidence="6">NBRC 107355</strain>
    </source>
</reference>
<keyword evidence="7" id="KW-1185">Reference proteome</keyword>
<protein>
    <submittedName>
        <fullName evidence="6">GntR family transcriptional regulator</fullName>
    </submittedName>
</protein>
<dbReference type="Proteomes" id="UP000612808">
    <property type="component" value="Unassembled WGS sequence"/>
</dbReference>
<dbReference type="PRINTS" id="PR00035">
    <property type="entry name" value="HTHGNTR"/>
</dbReference>
<feature type="domain" description="HTH gntR-type" evidence="5">
    <location>
        <begin position="19"/>
        <end position="87"/>
    </location>
</feature>
<dbReference type="CDD" id="cd07377">
    <property type="entry name" value="WHTH_GntR"/>
    <property type="match status" value="1"/>
</dbReference>
<sequence>MESERNDRISGEGAYEDRRVPSRRIADELRERIRRGDYPPGFKLPSERNLAADFSTARNTATAALSILQKEGLVDRKHGSGWYVRTHRPLLRLGSNRYSHALREQTGLSPFRAEVQKQGRTARVDCTSIAPSRPPEVVADRLGVDPDSESVIRRENWYYADDEPVQAGVTYIPLEVAGDSVLATSANMGKGSLYARFKDRGYDLTRVREEICARMPTPEEAERLQMSGGVPVLVVLHTGIDQNNKPFEVTEFVMRADTNALDYNMPIED</sequence>
<dbReference type="SUPFAM" id="SSF46785">
    <property type="entry name" value="Winged helix' DNA-binding domain"/>
    <property type="match status" value="1"/>
</dbReference>
<dbReference type="SUPFAM" id="SSF64288">
    <property type="entry name" value="Chorismate lyase-like"/>
    <property type="match status" value="1"/>
</dbReference>
<evidence type="ECO:0000259" key="5">
    <source>
        <dbReference type="PROSITE" id="PS50949"/>
    </source>
</evidence>
<evidence type="ECO:0000313" key="6">
    <source>
        <dbReference type="EMBL" id="GID13080.1"/>
    </source>
</evidence>
<dbReference type="PANTHER" id="PTHR44846:SF17">
    <property type="entry name" value="GNTR-FAMILY TRANSCRIPTIONAL REGULATOR"/>
    <property type="match status" value="1"/>
</dbReference>
<feature type="region of interest" description="Disordered" evidence="4">
    <location>
        <begin position="1"/>
        <end position="21"/>
    </location>
</feature>
<keyword evidence="2" id="KW-0238">DNA-binding</keyword>
<dbReference type="GO" id="GO:0045892">
    <property type="term" value="P:negative regulation of DNA-templated transcription"/>
    <property type="evidence" value="ECO:0007669"/>
    <property type="project" value="TreeGrafter"/>
</dbReference>
<evidence type="ECO:0000256" key="2">
    <source>
        <dbReference type="ARBA" id="ARBA00023125"/>
    </source>
</evidence>
<dbReference type="InterPro" id="IPR000524">
    <property type="entry name" value="Tscrpt_reg_HTH_GntR"/>
</dbReference>
<dbReference type="Pfam" id="PF00392">
    <property type="entry name" value="GntR"/>
    <property type="match status" value="1"/>
</dbReference>
<dbReference type="Pfam" id="PF07702">
    <property type="entry name" value="UTRA"/>
    <property type="match status" value="1"/>
</dbReference>
<comment type="caution">
    <text evidence="6">The sequence shown here is derived from an EMBL/GenBank/DDBJ whole genome shotgun (WGS) entry which is preliminary data.</text>
</comment>
<dbReference type="PANTHER" id="PTHR44846">
    <property type="entry name" value="MANNOSYL-D-GLYCERATE TRANSPORT/METABOLISM SYSTEM REPRESSOR MNGR-RELATED"/>
    <property type="match status" value="1"/>
</dbReference>
<dbReference type="InterPro" id="IPR050679">
    <property type="entry name" value="Bact_HTH_transcr_reg"/>
</dbReference>
<dbReference type="GO" id="GO:0003700">
    <property type="term" value="F:DNA-binding transcription factor activity"/>
    <property type="evidence" value="ECO:0007669"/>
    <property type="project" value="InterPro"/>
</dbReference>
<dbReference type="SMART" id="SM00866">
    <property type="entry name" value="UTRA"/>
    <property type="match status" value="1"/>
</dbReference>
<evidence type="ECO:0000256" key="1">
    <source>
        <dbReference type="ARBA" id="ARBA00023015"/>
    </source>
</evidence>
<dbReference type="InterPro" id="IPR036390">
    <property type="entry name" value="WH_DNA-bd_sf"/>
</dbReference>
<dbReference type="GO" id="GO:0003677">
    <property type="term" value="F:DNA binding"/>
    <property type="evidence" value="ECO:0007669"/>
    <property type="project" value="UniProtKB-KW"/>
</dbReference>
<name>A0A8J3J204_9ACTN</name>
<dbReference type="EMBL" id="BOMB01000022">
    <property type="protein sequence ID" value="GID13080.1"/>
    <property type="molecule type" value="Genomic_DNA"/>
</dbReference>
<dbReference type="Gene3D" id="1.10.10.10">
    <property type="entry name" value="Winged helix-like DNA-binding domain superfamily/Winged helix DNA-binding domain"/>
    <property type="match status" value="1"/>
</dbReference>
<dbReference type="InterPro" id="IPR028978">
    <property type="entry name" value="Chorismate_lyase_/UTRA_dom_sf"/>
</dbReference>
<organism evidence="6 7">
    <name type="scientific">Actinocatenispora rupis</name>
    <dbReference type="NCBI Taxonomy" id="519421"/>
    <lineage>
        <taxon>Bacteria</taxon>
        <taxon>Bacillati</taxon>
        <taxon>Actinomycetota</taxon>
        <taxon>Actinomycetes</taxon>
        <taxon>Micromonosporales</taxon>
        <taxon>Micromonosporaceae</taxon>
        <taxon>Actinocatenispora</taxon>
    </lineage>
</organism>
<gene>
    <name evidence="6" type="ORF">Aru02nite_39690</name>
</gene>
<dbReference type="RefSeq" id="WP_203659761.1">
    <property type="nucleotide sequence ID" value="NZ_BAAAZM010000007.1"/>
</dbReference>
<dbReference type="InterPro" id="IPR036388">
    <property type="entry name" value="WH-like_DNA-bd_sf"/>
</dbReference>
<dbReference type="AlphaFoldDB" id="A0A8J3J204"/>
<keyword evidence="1" id="KW-0805">Transcription regulation</keyword>